<evidence type="ECO:0000256" key="1">
    <source>
        <dbReference type="SAM" id="MobiDB-lite"/>
    </source>
</evidence>
<dbReference type="HOGENOM" id="CLU_1342363_0_0_11"/>
<accession>E9T0A2</accession>
<evidence type="ECO:0000313" key="2">
    <source>
        <dbReference type="EMBL" id="EGD24685.1"/>
    </source>
</evidence>
<evidence type="ECO:0000313" key="3">
    <source>
        <dbReference type="Proteomes" id="UP000004245"/>
    </source>
</evidence>
<dbReference type="RefSeq" id="WP_005513057.1">
    <property type="nucleotide sequence ID" value="NZ_CM001149.1"/>
</dbReference>
<dbReference type="AlphaFoldDB" id="E9T0A2"/>
<dbReference type="Proteomes" id="UP000004245">
    <property type="component" value="Unassembled WGS sequence"/>
</dbReference>
<feature type="compositionally biased region" description="Polar residues" evidence="1">
    <location>
        <begin position="109"/>
        <end position="122"/>
    </location>
</feature>
<protein>
    <submittedName>
        <fullName evidence="2">Uncharacterized protein</fullName>
    </submittedName>
</protein>
<dbReference type="OrthoDB" id="3538327at2"/>
<keyword evidence="3" id="KW-1185">Reference proteome</keyword>
<proteinExistence type="predicted"/>
<organism evidence="2 3">
    <name type="scientific">Prescottella equi ATCC 33707</name>
    <dbReference type="NCBI Taxonomy" id="525370"/>
    <lineage>
        <taxon>Bacteria</taxon>
        <taxon>Bacillati</taxon>
        <taxon>Actinomycetota</taxon>
        <taxon>Actinomycetes</taxon>
        <taxon>Mycobacteriales</taxon>
        <taxon>Nocardiaceae</taxon>
        <taxon>Prescottella</taxon>
    </lineage>
</organism>
<dbReference type="EMBL" id="ADNW02000008">
    <property type="protein sequence ID" value="EGD24685.1"/>
    <property type="molecule type" value="Genomic_DNA"/>
</dbReference>
<feature type="compositionally biased region" description="Low complexity" evidence="1">
    <location>
        <begin position="149"/>
        <end position="158"/>
    </location>
</feature>
<sequence>MAWQLVKEVLDGAPPSLKAPERLVLVAIAEWCDVETRTCWRLNEELRLRVNMTASGLRAAFARLAAVGADPRVPIAFAADGSPVYAYKGRTTTFRLPYMTAVDGHEGDTTATPSEGDTTASPSAREGDTTAAPLNGPEPVSNSSTGDTAVAALADAKATPQHAKATPQRIKGDTTVAPSPSKTKRNQFFPREQASSYPQLRAIN</sequence>
<reference evidence="2" key="1">
    <citation type="submission" date="2011-01" db="EMBL/GenBank/DDBJ databases">
        <authorList>
            <person name="Muzny D."/>
            <person name="Qin X."/>
            <person name="Buhay C."/>
            <person name="Dugan-Rocha S."/>
            <person name="Ding Y."/>
            <person name="Chen G."/>
            <person name="Hawes A."/>
            <person name="Holder M."/>
            <person name="Jhangiani S."/>
            <person name="Johnson A."/>
            <person name="Khan Z."/>
            <person name="Li Z."/>
            <person name="Liu W."/>
            <person name="Liu X."/>
            <person name="Perez L."/>
            <person name="Shen H."/>
            <person name="Wang Q."/>
            <person name="Watt J."/>
            <person name="Xi L."/>
            <person name="Xin Y."/>
            <person name="Zhou J."/>
            <person name="Deng J."/>
            <person name="Jiang H."/>
            <person name="Liu Y."/>
            <person name="Qu J."/>
            <person name="Song X.-Z."/>
            <person name="Zhang L."/>
            <person name="Villasana D."/>
            <person name="Johnson A."/>
            <person name="Liu J."/>
            <person name="Liyanage D."/>
            <person name="Lorensuhewa L."/>
            <person name="Robinson T."/>
            <person name="Song A."/>
            <person name="Song B.-B."/>
            <person name="Dinh H."/>
            <person name="Thornton R."/>
            <person name="Coyle M."/>
            <person name="Francisco L."/>
            <person name="Jackson L."/>
            <person name="Javaid M."/>
            <person name="Korchina V."/>
            <person name="Kovar C."/>
            <person name="Mata R."/>
            <person name="Mathew T."/>
            <person name="Ngo R."/>
            <person name="Nguyen L."/>
            <person name="Nguyen N."/>
            <person name="Okwuonu G."/>
            <person name="Ongeri F."/>
            <person name="Pham C."/>
            <person name="Simmons D."/>
            <person name="Wilczek-Boney K."/>
            <person name="Hale W."/>
            <person name="Jakkamsetti A."/>
            <person name="Pham P."/>
            <person name="Ruth R."/>
            <person name="San Lucas F."/>
            <person name="Warren J."/>
            <person name="Zhang J."/>
            <person name="Zhao Z."/>
            <person name="Zhou C."/>
            <person name="Zhu D."/>
            <person name="Lee S."/>
            <person name="Bess C."/>
            <person name="Blankenburg K."/>
            <person name="Forbes L."/>
            <person name="Fu Q."/>
            <person name="Gubbala S."/>
            <person name="Hirani K."/>
            <person name="Jayaseelan J.C."/>
            <person name="Lara F."/>
            <person name="Munidasa M."/>
            <person name="Palculict T."/>
            <person name="Patil S."/>
            <person name="Pu L.-L."/>
            <person name="Saada N."/>
            <person name="Tang L."/>
            <person name="Weissenberger G."/>
            <person name="Zhu Y."/>
            <person name="Hemphill L."/>
            <person name="Shang Y."/>
            <person name="Youmans B."/>
            <person name="Ayvaz T."/>
            <person name="Ross M."/>
            <person name="Santibanez J."/>
            <person name="Aqrawi P."/>
            <person name="Gross S."/>
            <person name="Joshi V."/>
            <person name="Fowler G."/>
            <person name="Nazareth L."/>
            <person name="Reid J."/>
            <person name="Worley K."/>
            <person name="Petrosino J."/>
            <person name="Highlander S."/>
            <person name="Gibbs R."/>
        </authorList>
    </citation>
    <scope>NUCLEOTIDE SEQUENCE [LARGE SCALE GENOMIC DNA]</scope>
    <source>
        <strain evidence="2">ATCC 33707</strain>
    </source>
</reference>
<feature type="region of interest" description="Disordered" evidence="1">
    <location>
        <begin position="104"/>
        <end position="204"/>
    </location>
</feature>
<comment type="caution">
    <text evidence="2">The sequence shown here is derived from an EMBL/GenBank/DDBJ whole genome shotgun (WGS) entry which is preliminary data.</text>
</comment>
<name>E9T0A2_RHOHA</name>
<gene>
    <name evidence="2" type="ORF">HMPREF0724_11803</name>
</gene>